<dbReference type="Proteomes" id="UP000507470">
    <property type="component" value="Unassembled WGS sequence"/>
</dbReference>
<evidence type="ECO:0000313" key="2">
    <source>
        <dbReference type="Proteomes" id="UP000507470"/>
    </source>
</evidence>
<dbReference type="AlphaFoldDB" id="A0A6J8C9P3"/>
<accession>A0A6J8C9P3</accession>
<proteinExistence type="predicted"/>
<name>A0A6J8C9P3_MYTCO</name>
<protein>
    <submittedName>
        <fullName evidence="1">Uncharacterized protein</fullName>
    </submittedName>
</protein>
<dbReference type="EMBL" id="CACVKT020004778">
    <property type="protein sequence ID" value="CAC5391517.1"/>
    <property type="molecule type" value="Genomic_DNA"/>
</dbReference>
<gene>
    <name evidence="1" type="ORF">MCOR_26526</name>
</gene>
<evidence type="ECO:0000313" key="1">
    <source>
        <dbReference type="EMBL" id="CAC5391517.1"/>
    </source>
</evidence>
<organism evidence="1 2">
    <name type="scientific">Mytilus coruscus</name>
    <name type="common">Sea mussel</name>
    <dbReference type="NCBI Taxonomy" id="42192"/>
    <lineage>
        <taxon>Eukaryota</taxon>
        <taxon>Metazoa</taxon>
        <taxon>Spiralia</taxon>
        <taxon>Lophotrochozoa</taxon>
        <taxon>Mollusca</taxon>
        <taxon>Bivalvia</taxon>
        <taxon>Autobranchia</taxon>
        <taxon>Pteriomorphia</taxon>
        <taxon>Mytilida</taxon>
        <taxon>Mytiloidea</taxon>
        <taxon>Mytilidae</taxon>
        <taxon>Mytilinae</taxon>
        <taxon>Mytilus</taxon>
    </lineage>
</organism>
<sequence length="290" mass="33684">MAEEQEYKSDTGYATAVRKDNTDVDYCMHVIVAPTILIDSQKDKVFVKFLGRDDSNQLKFKRELEDGFIEYEGVLRAKKGDLIFYNYYVLINGSEEVKEFIYRQGKGKKEKGLWYRTMGSKDLQKKDVYHIYDGVVQGEPLDEKDKDKNVLSKWINKGLKKVSKWIGNDEYQKMLLMDAELAMKEFIRGVLADINNIKGEELIQRFSDIVQGLRKFYYMKEKLWSSDDDFNKTIAQVLKTNLMSLINRIKESPTNSDNIVNSGITTAVSIVYLKEQYDITFNTTDLSHLC</sequence>
<reference evidence="1 2" key="1">
    <citation type="submission" date="2020-06" db="EMBL/GenBank/DDBJ databases">
        <authorList>
            <person name="Li R."/>
            <person name="Bekaert M."/>
        </authorList>
    </citation>
    <scope>NUCLEOTIDE SEQUENCE [LARGE SCALE GENOMIC DNA]</scope>
    <source>
        <strain evidence="2">wild</strain>
    </source>
</reference>
<dbReference type="OrthoDB" id="6105679at2759"/>
<keyword evidence="2" id="KW-1185">Reference proteome</keyword>